<dbReference type="CDD" id="cd00090">
    <property type="entry name" value="HTH_ARSR"/>
    <property type="match status" value="1"/>
</dbReference>
<evidence type="ECO:0000313" key="2">
    <source>
        <dbReference type="Proteomes" id="UP000655759"/>
    </source>
</evidence>
<dbReference type="PANTHER" id="PTHR38600">
    <property type="entry name" value="TRANSCRIPTIONAL REGULATORY PROTEIN"/>
    <property type="match status" value="1"/>
</dbReference>
<dbReference type="Proteomes" id="UP000655759">
    <property type="component" value="Unassembled WGS sequence"/>
</dbReference>
<dbReference type="InterPro" id="IPR036390">
    <property type="entry name" value="WH_DNA-bd_sf"/>
</dbReference>
<evidence type="ECO:0000313" key="1">
    <source>
        <dbReference type="EMBL" id="CAE6500980.1"/>
    </source>
</evidence>
<organism evidence="1 2">
    <name type="scientific">Candidatus Nitrosotenuis uzonensis</name>
    <dbReference type="NCBI Taxonomy" id="1407055"/>
    <lineage>
        <taxon>Archaea</taxon>
        <taxon>Nitrososphaerota</taxon>
        <taxon>Candidatus Nitrosotenuis</taxon>
    </lineage>
</organism>
<name>A0A812EYZ1_9ARCH</name>
<accession>A0A812EYZ1</accession>
<proteinExistence type="predicted"/>
<dbReference type="AlphaFoldDB" id="A0A812EYZ1"/>
<dbReference type="InterPro" id="IPR011991">
    <property type="entry name" value="ArsR-like_HTH"/>
</dbReference>
<dbReference type="PANTHER" id="PTHR38600:SF1">
    <property type="entry name" value="TRANSCRIPTIONAL REGULATORY PROTEIN"/>
    <property type="match status" value="1"/>
</dbReference>
<dbReference type="SUPFAM" id="SSF46785">
    <property type="entry name" value="Winged helix' DNA-binding domain"/>
    <property type="match status" value="1"/>
</dbReference>
<dbReference type="InterPro" id="IPR036388">
    <property type="entry name" value="WH-like_DNA-bd_sf"/>
</dbReference>
<dbReference type="EMBL" id="CAJNAQ010000005">
    <property type="protein sequence ID" value="CAE6500980.1"/>
    <property type="molecule type" value="Genomic_DNA"/>
</dbReference>
<protein>
    <submittedName>
        <fullName evidence="1">ArsR family transcriptional regulator</fullName>
    </submittedName>
</protein>
<comment type="caution">
    <text evidence="1">The sequence shown here is derived from an EMBL/GenBank/DDBJ whole genome shotgun (WGS) entry which is preliminary data.</text>
</comment>
<dbReference type="RefSeq" id="WP_239654971.1">
    <property type="nucleotide sequence ID" value="NZ_CAJNAQ010000005.1"/>
</dbReference>
<gene>
    <name evidence="1" type="ORF">NUZ5A_51096</name>
</gene>
<reference evidence="1" key="1">
    <citation type="submission" date="2021-02" db="EMBL/GenBank/DDBJ databases">
        <authorList>
            <person name="Han P."/>
        </authorList>
    </citation>
    <scope>NUCLEOTIDE SEQUENCE</scope>
    <source>
        <strain evidence="1">Candidatus Nitrosotenuis uzonensis 5A</strain>
    </source>
</reference>
<dbReference type="Gene3D" id="1.10.10.10">
    <property type="entry name" value="Winged helix-like DNA-binding domain superfamily/Winged helix DNA-binding domain"/>
    <property type="match status" value="1"/>
</dbReference>
<sequence>MVATESWTNTQKSSLQKKVRYPESILAEVFTGMQGRYTRLRIIQLLKDEPLNANQVAHELGLDYRTIQHNIRVLETKNMISRVGGKYGSIFFLSPLLEDNLDVLNQLIKKVEKKLESKKTYNSCLIAGQS</sequence>